<dbReference type="PANTHER" id="PTHR37954:SF3">
    <property type="entry name" value="DUF169 DOMAIN-CONTAINING PROTEIN"/>
    <property type="match status" value="1"/>
</dbReference>
<comment type="caution">
    <text evidence="1">The sequence shown here is derived from an EMBL/GenBank/DDBJ whole genome shotgun (WGS) entry which is preliminary data.</text>
</comment>
<dbReference type="PANTHER" id="PTHR37954">
    <property type="entry name" value="BLL4979 PROTEIN"/>
    <property type="match status" value="1"/>
</dbReference>
<dbReference type="Pfam" id="PF02596">
    <property type="entry name" value="DUF169"/>
    <property type="match status" value="1"/>
</dbReference>
<evidence type="ECO:0000313" key="1">
    <source>
        <dbReference type="EMBL" id="MPL82587.1"/>
    </source>
</evidence>
<sequence length="235" mass="25386">MTYFNLMTDYAKISATLKEALHLTGSPVAVKLVSSPDQIPEGIPEIEETVRHCRMVSLAREGKIFFAPDAKHQCGGGAWVLGLREIGPSMDSGEHYLKLGKYSSLGASKRTVYNVPALPLSTYATVYAPLEKATFIPDVVIIFANPFSMLKLAQSALFRLGGRLYPEFAGIQSICSDATAYVYQNGEPNFSLGCDGSRKFSGIADEEMVAGLPAERLEELAEAVLKVTTAPGSKK</sequence>
<protein>
    <recommendedName>
        <fullName evidence="2">DUF169 domain-containing protein</fullName>
    </recommendedName>
</protein>
<evidence type="ECO:0008006" key="2">
    <source>
        <dbReference type="Google" id="ProtNLM"/>
    </source>
</evidence>
<dbReference type="EMBL" id="VSSQ01000165">
    <property type="protein sequence ID" value="MPL82587.1"/>
    <property type="molecule type" value="Genomic_DNA"/>
</dbReference>
<gene>
    <name evidence="1" type="ORF">SDC9_28532</name>
</gene>
<name>A0A644UUC9_9ZZZZ</name>
<dbReference type="InterPro" id="IPR003748">
    <property type="entry name" value="DUF169"/>
</dbReference>
<proteinExistence type="predicted"/>
<accession>A0A644UUC9</accession>
<dbReference type="AlphaFoldDB" id="A0A644UUC9"/>
<reference evidence="1" key="1">
    <citation type="submission" date="2019-08" db="EMBL/GenBank/DDBJ databases">
        <authorList>
            <person name="Kucharzyk K."/>
            <person name="Murdoch R.W."/>
            <person name="Higgins S."/>
            <person name="Loffler F."/>
        </authorList>
    </citation>
    <scope>NUCLEOTIDE SEQUENCE</scope>
</reference>
<organism evidence="1">
    <name type="scientific">bioreactor metagenome</name>
    <dbReference type="NCBI Taxonomy" id="1076179"/>
    <lineage>
        <taxon>unclassified sequences</taxon>
        <taxon>metagenomes</taxon>
        <taxon>ecological metagenomes</taxon>
    </lineage>
</organism>